<reference evidence="6" key="1">
    <citation type="submission" date="2021-01" db="EMBL/GenBank/DDBJ databases">
        <authorList>
            <person name="Kaushik A."/>
        </authorList>
    </citation>
    <scope>NUCLEOTIDE SEQUENCE</scope>
    <source>
        <strain evidence="6">AG4-R118</strain>
    </source>
</reference>
<name>A0A8H2WPH5_9AGAM</name>
<feature type="chain" id="PRO_5034172810" description="Hydrolase Mb2248c" evidence="3">
    <location>
        <begin position="27"/>
        <end position="604"/>
    </location>
</feature>
<organism evidence="6 7">
    <name type="scientific">Rhizoctonia solani</name>
    <dbReference type="NCBI Taxonomy" id="456999"/>
    <lineage>
        <taxon>Eukaryota</taxon>
        <taxon>Fungi</taxon>
        <taxon>Dikarya</taxon>
        <taxon>Basidiomycota</taxon>
        <taxon>Agaricomycotina</taxon>
        <taxon>Agaricomycetes</taxon>
        <taxon>Cantharellales</taxon>
        <taxon>Ceratobasidiaceae</taxon>
        <taxon>Rhizoctonia</taxon>
    </lineage>
</organism>
<keyword evidence="2" id="KW-0378">Hydrolase</keyword>
<dbReference type="InterPro" id="IPR013595">
    <property type="entry name" value="Pept_S33_TAP-like_C"/>
</dbReference>
<gene>
    <name evidence="6" type="ORF">RDB_LOCUS4131</name>
</gene>
<dbReference type="SUPFAM" id="SSF53474">
    <property type="entry name" value="alpha/beta-Hydrolases"/>
    <property type="match status" value="1"/>
</dbReference>
<dbReference type="Proteomes" id="UP000663888">
    <property type="component" value="Unassembled WGS sequence"/>
</dbReference>
<feature type="signal peptide" evidence="3">
    <location>
        <begin position="1"/>
        <end position="26"/>
    </location>
</feature>
<keyword evidence="3" id="KW-0732">Signal</keyword>
<dbReference type="PANTHER" id="PTHR43248">
    <property type="entry name" value="2-SUCCINYL-6-HYDROXY-2,4-CYCLOHEXADIENE-1-CARBOXYLATE SYNTHASE"/>
    <property type="match status" value="1"/>
</dbReference>
<accession>A0A8H2WPH5</accession>
<evidence type="ECO:0000313" key="7">
    <source>
        <dbReference type="Proteomes" id="UP000663888"/>
    </source>
</evidence>
<feature type="domain" description="AB hydrolase-1" evidence="4">
    <location>
        <begin position="114"/>
        <end position="261"/>
    </location>
</feature>
<dbReference type="InterPro" id="IPR029058">
    <property type="entry name" value="AB_hydrolase_fold"/>
</dbReference>
<comment type="caution">
    <text evidence="6">The sequence shown here is derived from an EMBL/GenBank/DDBJ whole genome shotgun (WGS) entry which is preliminary data.</text>
</comment>
<feature type="domain" description="Peptidase S33 tripeptidyl aminopeptidase-like C-terminal" evidence="5">
    <location>
        <begin position="445"/>
        <end position="551"/>
    </location>
</feature>
<evidence type="ECO:0000256" key="2">
    <source>
        <dbReference type="ARBA" id="ARBA00022801"/>
    </source>
</evidence>
<evidence type="ECO:0000259" key="4">
    <source>
        <dbReference type="Pfam" id="PF00561"/>
    </source>
</evidence>
<dbReference type="InterPro" id="IPR051601">
    <property type="entry name" value="Serine_prot/Carboxylest_S33"/>
</dbReference>
<protein>
    <recommendedName>
        <fullName evidence="8">Hydrolase Mb2248c</fullName>
    </recommendedName>
</protein>
<dbReference type="Pfam" id="PF00561">
    <property type="entry name" value="Abhydrolase_1"/>
    <property type="match status" value="1"/>
</dbReference>
<evidence type="ECO:0000313" key="6">
    <source>
        <dbReference type="EMBL" id="CAE6401666.1"/>
    </source>
</evidence>
<dbReference type="PANTHER" id="PTHR43248:SF25">
    <property type="entry name" value="AB HYDROLASE-1 DOMAIN-CONTAINING PROTEIN-RELATED"/>
    <property type="match status" value="1"/>
</dbReference>
<dbReference type="PROSITE" id="PS51257">
    <property type="entry name" value="PROKAR_LIPOPROTEIN"/>
    <property type="match status" value="1"/>
</dbReference>
<sequence length="604" mass="66422">MSPFEWKRALWFNSLLIACLTSYTRASPTHNIRQSSNISWFDCPDSPTTQCAFFNVPLDYSNPDNNSTVSIFMRKLPARVPADQRLGTILTNPGVALSNKGPGGSGSAFVASGGDDLSTIVEGKYDIIGFDPRGVNLTSPSTACLNVESKFLLRDYQLQLQGAPFPPMDNTIQREQIRRLTAIQAGHSEACERNGNQNVLESVGTVAVARDMASIAEALGEDGLNFWGYSYGTILGATFAAVKPDLVRRMVLDGVSDSESYFNDIMQWGRDSMQNTNKTLTGFLSTCLDAGPNFCSLAVPPVGSNETQTVESLRKRLDSIYSQLAQEPLIVPDSRYAGSGFLKASDVQSLIFTVLYNPISWGSLADALVQVERGNGVNAYNVLYGIYAQIQPKSYVENIYNRSMQIYGTRESLHPILCGDSSYLNITNDKYSSYIRELGRISPVGEQWGVTVGGCRDWSFRARERYTGPWTTKDGLKKTRFPILFVSLDADPVTPLPSAVKMGRAFGEESATLLIQHGYGHCSIAHPSLCTAQNIRDYFVSGKVPKNGTYCTPEPGYIYPNVNKTEARRSLSRREEDLLGALARLRDARSKTLLSGFDVPVSMQ</sequence>
<proteinExistence type="inferred from homology"/>
<dbReference type="Gene3D" id="3.40.50.1820">
    <property type="entry name" value="alpha/beta hydrolase"/>
    <property type="match status" value="1"/>
</dbReference>
<evidence type="ECO:0000256" key="1">
    <source>
        <dbReference type="ARBA" id="ARBA00010088"/>
    </source>
</evidence>
<dbReference type="EMBL" id="CAJMWX010000104">
    <property type="protein sequence ID" value="CAE6401666.1"/>
    <property type="molecule type" value="Genomic_DNA"/>
</dbReference>
<evidence type="ECO:0008006" key="8">
    <source>
        <dbReference type="Google" id="ProtNLM"/>
    </source>
</evidence>
<dbReference type="Pfam" id="PF08386">
    <property type="entry name" value="Abhydrolase_4"/>
    <property type="match status" value="1"/>
</dbReference>
<dbReference type="AlphaFoldDB" id="A0A8H2WPH5"/>
<dbReference type="GO" id="GO:0016787">
    <property type="term" value="F:hydrolase activity"/>
    <property type="evidence" value="ECO:0007669"/>
    <property type="project" value="UniProtKB-KW"/>
</dbReference>
<comment type="similarity">
    <text evidence="1">Belongs to the peptidase S33 family.</text>
</comment>
<dbReference type="InterPro" id="IPR000073">
    <property type="entry name" value="AB_hydrolase_1"/>
</dbReference>
<evidence type="ECO:0000259" key="5">
    <source>
        <dbReference type="Pfam" id="PF08386"/>
    </source>
</evidence>
<evidence type="ECO:0000256" key="3">
    <source>
        <dbReference type="SAM" id="SignalP"/>
    </source>
</evidence>